<protein>
    <recommendedName>
        <fullName evidence="3">BZIP domain-containing protein</fullName>
    </recommendedName>
</protein>
<dbReference type="EMBL" id="ANIZ01001211">
    <property type="protein sequence ID" value="ETI48734.1"/>
    <property type="molecule type" value="Genomic_DNA"/>
</dbReference>
<comment type="caution">
    <text evidence="1">The sequence shown here is derived from an EMBL/GenBank/DDBJ whole genome shotgun (WGS) entry which is preliminary data.</text>
</comment>
<evidence type="ECO:0000313" key="2">
    <source>
        <dbReference type="Proteomes" id="UP000018721"/>
    </source>
</evidence>
<dbReference type="eggNOG" id="ENOG502SYFR">
    <property type="taxonomic scope" value="Eukaryota"/>
</dbReference>
<dbReference type="OrthoDB" id="127157at2759"/>
<proteinExistence type="predicted"/>
<dbReference type="CDD" id="cd14686">
    <property type="entry name" value="bZIP"/>
    <property type="match status" value="1"/>
</dbReference>
<keyword evidence="2" id="KW-1185">Reference proteome</keyword>
<dbReference type="HOGENOM" id="CLU_051444_2_1_1"/>
<accession>V9FB83</accession>
<evidence type="ECO:0000313" key="1">
    <source>
        <dbReference type="EMBL" id="ETI48734.1"/>
    </source>
</evidence>
<name>V9FB83_PHYNI</name>
<organism evidence="1 2">
    <name type="scientific">Phytophthora nicotianae P1569</name>
    <dbReference type="NCBI Taxonomy" id="1317065"/>
    <lineage>
        <taxon>Eukaryota</taxon>
        <taxon>Sar</taxon>
        <taxon>Stramenopiles</taxon>
        <taxon>Oomycota</taxon>
        <taxon>Peronosporomycetes</taxon>
        <taxon>Peronosporales</taxon>
        <taxon>Peronosporaceae</taxon>
        <taxon>Phytophthora</taxon>
    </lineage>
</organism>
<dbReference type="AlphaFoldDB" id="V9FB83"/>
<evidence type="ECO:0008006" key="3">
    <source>
        <dbReference type="Google" id="ProtNLM"/>
    </source>
</evidence>
<gene>
    <name evidence="1" type="ORF">F443_07273</name>
</gene>
<sequence>MRSHSLCPPNLDALTDDVIGTVRQRQFFTAGFNTTRVNVGYPYTCEERATKSAILPGRSSKLTHLPLRERQRIYKQRYRMKQQSFHDSLEDGNIQLRQDIKELQSRIRGLSYAIERHFALWSVVTDYFRLFRHGLHAPNGSPTAQLDFLRLLNAPDVVAAIAKNWGIFTHFFQDVEVQLQRLEKIGDSSIIGTTITSFTISRRSLMSAFPHLFHGSIVQGIRCMESRGSRLVRKMVDQHLIMRGSVRFDWDNSNNRIERIYSQINILSSLLQLLGNVEDVSFVFNGARITPDGNVVGDLLIPTD</sequence>
<dbReference type="Proteomes" id="UP000018721">
    <property type="component" value="Unassembled WGS sequence"/>
</dbReference>
<reference evidence="1 2" key="1">
    <citation type="submission" date="2013-11" db="EMBL/GenBank/DDBJ databases">
        <title>The Genome Sequence of Phytophthora parasitica P1569.</title>
        <authorList>
            <consortium name="The Broad Institute Genomics Platform"/>
            <person name="Russ C."/>
            <person name="Tyler B."/>
            <person name="Panabieres F."/>
            <person name="Shan W."/>
            <person name="Tripathy S."/>
            <person name="Grunwald N."/>
            <person name="Machado M."/>
            <person name="Johnson C.S."/>
            <person name="Arredondo F."/>
            <person name="Hong C."/>
            <person name="Coffey M."/>
            <person name="Young S.K."/>
            <person name="Zeng Q."/>
            <person name="Gargeya S."/>
            <person name="Fitzgerald M."/>
            <person name="Abouelleil A."/>
            <person name="Alvarado L."/>
            <person name="Chapman S.B."/>
            <person name="Gainer-Dewar J."/>
            <person name="Goldberg J."/>
            <person name="Griggs A."/>
            <person name="Gujja S."/>
            <person name="Hansen M."/>
            <person name="Howarth C."/>
            <person name="Imamovic A."/>
            <person name="Ireland A."/>
            <person name="Larimer J."/>
            <person name="McCowan C."/>
            <person name="Murphy C."/>
            <person name="Pearson M."/>
            <person name="Poon T.W."/>
            <person name="Priest M."/>
            <person name="Roberts A."/>
            <person name="Saif S."/>
            <person name="Shea T."/>
            <person name="Sykes S."/>
            <person name="Wortman J."/>
            <person name="Nusbaum C."/>
            <person name="Birren B."/>
        </authorList>
    </citation>
    <scope>NUCLEOTIDE SEQUENCE [LARGE SCALE GENOMIC DNA]</scope>
    <source>
        <strain evidence="1 2">P1569</strain>
    </source>
</reference>